<reference evidence="1 2" key="1">
    <citation type="journal article" date="2007" name="Genome Biol.">
        <title>Characterization and modeling of the Haemophilus influenzae core and supragenomes based on the complete genomic sequences of Rd and 12 clinical nontypeable strains.</title>
        <authorList>
            <person name="Hogg J.S."/>
            <person name="Hu F.Z."/>
            <person name="Janto B."/>
            <person name="Boissy R."/>
            <person name="Hayes J."/>
            <person name="Keefe R."/>
            <person name="Post J.C."/>
            <person name="Ehrlich G.D."/>
        </authorList>
    </citation>
    <scope>NUCLEOTIDE SEQUENCE [LARGE SCALE GENOMIC DNA]</scope>
    <source>
        <strain evidence="1 2">R3021</strain>
    </source>
</reference>
<dbReference type="EMBL" id="AAZE01000001">
    <property type="protein sequence ID" value="EDJ91910.1"/>
    <property type="molecule type" value="Genomic_DNA"/>
</dbReference>
<accession>A4N252</accession>
<proteinExistence type="predicted"/>
<protein>
    <submittedName>
        <fullName evidence="1">Uncharacterized protein</fullName>
    </submittedName>
</protein>
<evidence type="ECO:0000313" key="2">
    <source>
        <dbReference type="Proteomes" id="UP000003798"/>
    </source>
</evidence>
<dbReference type="Proteomes" id="UP000003798">
    <property type="component" value="Unassembled WGS sequence"/>
</dbReference>
<gene>
    <name evidence="1" type="ORF">CGSHi22421_09143</name>
</gene>
<evidence type="ECO:0000313" key="1">
    <source>
        <dbReference type="EMBL" id="EDJ91910.1"/>
    </source>
</evidence>
<organism evidence="1 2">
    <name type="scientific">Haemophilus influenzae R3021</name>
    <dbReference type="NCBI Taxonomy" id="375432"/>
    <lineage>
        <taxon>Bacteria</taxon>
        <taxon>Pseudomonadati</taxon>
        <taxon>Pseudomonadota</taxon>
        <taxon>Gammaproteobacteria</taxon>
        <taxon>Pasteurellales</taxon>
        <taxon>Pasteurellaceae</taxon>
        <taxon>Haemophilus</taxon>
    </lineage>
</organism>
<name>A4N252_HAEIF</name>
<sequence>MALLEMKHITKKIW</sequence>